<dbReference type="Proteomes" id="UP000008021">
    <property type="component" value="Chromosome 8"/>
</dbReference>
<reference evidence="1" key="2">
    <citation type="submission" date="2018-05" db="EMBL/GenBank/DDBJ databases">
        <title>OmerRS3 (Oryza meridionalis Reference Sequence Version 3).</title>
        <authorList>
            <person name="Zhang J."/>
            <person name="Kudrna D."/>
            <person name="Lee S."/>
            <person name="Talag J."/>
            <person name="Welchert J."/>
            <person name="Wing R.A."/>
        </authorList>
    </citation>
    <scope>NUCLEOTIDE SEQUENCE [LARGE SCALE GENOMIC DNA]</scope>
    <source>
        <strain evidence="1">cv. OR44</strain>
    </source>
</reference>
<name>A0A0E0EN46_9ORYZ</name>
<dbReference type="AlphaFoldDB" id="A0A0E0EN46"/>
<evidence type="ECO:0000313" key="1">
    <source>
        <dbReference type="EnsemblPlants" id="OMERI08G16210.1"/>
    </source>
</evidence>
<proteinExistence type="predicted"/>
<dbReference type="Gramene" id="OMERI08G16210.1">
    <property type="protein sequence ID" value="OMERI08G16210.1"/>
    <property type="gene ID" value="OMERI08G16210"/>
</dbReference>
<accession>A0A0E0EN46</accession>
<evidence type="ECO:0000313" key="2">
    <source>
        <dbReference type="Proteomes" id="UP000008021"/>
    </source>
</evidence>
<sequence>MAMATYPWHGALPLALPPHEVKVARSNCHELGSQFLNIDLGSKQSTRLDESSRARCFFFLNHELPIDADSQSGYNESPHRDVFVLPVGSPIST</sequence>
<organism evidence="1">
    <name type="scientific">Oryza meridionalis</name>
    <dbReference type="NCBI Taxonomy" id="40149"/>
    <lineage>
        <taxon>Eukaryota</taxon>
        <taxon>Viridiplantae</taxon>
        <taxon>Streptophyta</taxon>
        <taxon>Embryophyta</taxon>
        <taxon>Tracheophyta</taxon>
        <taxon>Spermatophyta</taxon>
        <taxon>Magnoliopsida</taxon>
        <taxon>Liliopsida</taxon>
        <taxon>Poales</taxon>
        <taxon>Poaceae</taxon>
        <taxon>BOP clade</taxon>
        <taxon>Oryzoideae</taxon>
        <taxon>Oryzeae</taxon>
        <taxon>Oryzinae</taxon>
        <taxon>Oryza</taxon>
    </lineage>
</organism>
<keyword evidence="2" id="KW-1185">Reference proteome</keyword>
<protein>
    <submittedName>
        <fullName evidence="1">Uncharacterized protein</fullName>
    </submittedName>
</protein>
<dbReference type="HOGENOM" id="CLU_2403365_0_0_1"/>
<reference evidence="1" key="1">
    <citation type="submission" date="2015-04" db="UniProtKB">
        <authorList>
            <consortium name="EnsemblPlants"/>
        </authorList>
    </citation>
    <scope>IDENTIFICATION</scope>
</reference>
<dbReference type="EnsemblPlants" id="OMERI08G16210.1">
    <property type="protein sequence ID" value="OMERI08G16210.1"/>
    <property type="gene ID" value="OMERI08G16210"/>
</dbReference>